<dbReference type="AlphaFoldDB" id="A0A743PHX5"/>
<proteinExistence type="predicted"/>
<evidence type="ECO:0000313" key="1">
    <source>
        <dbReference type="EMBL" id="HAF2131233.1"/>
    </source>
</evidence>
<protein>
    <submittedName>
        <fullName evidence="1">Uncharacterized protein</fullName>
    </submittedName>
</protein>
<accession>A0A743PHX5</accession>
<dbReference type="EMBL" id="DAAUQX010000111">
    <property type="protein sequence ID" value="HAF2131233.1"/>
    <property type="molecule type" value="Genomic_DNA"/>
</dbReference>
<sequence length="57" mass="7008">MTEHKNQVWYKLVLKWLSLYHDVSPREMLEQLITQGDHNLRQLMSYRENNLYTALMQ</sequence>
<comment type="caution">
    <text evidence="1">The sequence shown here is derived from an EMBL/GenBank/DDBJ whole genome shotgun (WGS) entry which is preliminary data.</text>
</comment>
<reference evidence="1" key="1">
    <citation type="journal article" date="2018" name="Genome Biol.">
        <title>SKESA: strategic k-mer extension for scrupulous assemblies.</title>
        <authorList>
            <person name="Souvorov A."/>
            <person name="Agarwala R."/>
            <person name="Lipman D.J."/>
        </authorList>
    </citation>
    <scope>NUCLEOTIDE SEQUENCE</scope>
    <source>
        <strain evidence="1">MA.CK_00/00001968</strain>
    </source>
</reference>
<name>A0A743PHX5_SALER</name>
<organism evidence="1">
    <name type="scientific">Salmonella enterica</name>
    <name type="common">Salmonella choleraesuis</name>
    <dbReference type="NCBI Taxonomy" id="28901"/>
    <lineage>
        <taxon>Bacteria</taxon>
        <taxon>Pseudomonadati</taxon>
        <taxon>Pseudomonadota</taxon>
        <taxon>Gammaproteobacteria</taxon>
        <taxon>Enterobacterales</taxon>
        <taxon>Enterobacteriaceae</taxon>
        <taxon>Salmonella</taxon>
    </lineage>
</organism>
<reference evidence="1" key="2">
    <citation type="submission" date="2020-02" db="EMBL/GenBank/DDBJ databases">
        <authorList>
            <consortium name="NCBI Pathogen Detection Project"/>
        </authorList>
    </citation>
    <scope>NUCLEOTIDE SEQUENCE</scope>
    <source>
        <strain evidence="1">MA.CK_00/00001968</strain>
    </source>
</reference>
<gene>
    <name evidence="1" type="ORF">G9F27_005590</name>
</gene>